<dbReference type="EMBL" id="FIFW01000036">
    <property type="protein sequence ID" value="CYV02356.1"/>
    <property type="molecule type" value="Genomic_DNA"/>
</dbReference>
<dbReference type="Gene3D" id="1.20.140.160">
    <property type="match status" value="1"/>
</dbReference>
<gene>
    <name evidence="1" type="ORF">ERS132385_02197</name>
</gene>
<organism evidence="1 2">
    <name type="scientific">Streptococcus suis</name>
    <dbReference type="NCBI Taxonomy" id="1307"/>
    <lineage>
        <taxon>Bacteria</taxon>
        <taxon>Bacillati</taxon>
        <taxon>Bacillota</taxon>
        <taxon>Bacilli</taxon>
        <taxon>Lactobacillales</taxon>
        <taxon>Streptococcaceae</taxon>
        <taxon>Streptococcus</taxon>
    </lineage>
</organism>
<reference evidence="1 2" key="1">
    <citation type="submission" date="2016-02" db="EMBL/GenBank/DDBJ databases">
        <authorList>
            <consortium name="Pathogen Informatics"/>
        </authorList>
    </citation>
    <scope>NUCLEOTIDE SEQUENCE [LARGE SCALE GENOMIC DNA]</scope>
    <source>
        <strain evidence="1 2">LSS23</strain>
    </source>
</reference>
<accession>A0A0Z8GP67</accession>
<protein>
    <submittedName>
        <fullName evidence="1">RNA polymerase sigma factor, sigma-70 family</fullName>
    </submittedName>
</protein>
<dbReference type="SUPFAM" id="SSF88659">
    <property type="entry name" value="Sigma3 and sigma4 domains of RNA polymerase sigma factors"/>
    <property type="match status" value="1"/>
</dbReference>
<dbReference type="InterPro" id="IPR013324">
    <property type="entry name" value="RNA_pol_sigma_r3/r4-like"/>
</dbReference>
<dbReference type="Proteomes" id="UP000073434">
    <property type="component" value="Unassembled WGS sequence"/>
</dbReference>
<name>A0A0Z8GP67_STRSU</name>
<dbReference type="RefSeq" id="WP_002941189.1">
    <property type="nucleotide sequence ID" value="NZ_CEEW01000004.1"/>
</dbReference>
<dbReference type="AlphaFoldDB" id="A0A0Z8GP67"/>
<evidence type="ECO:0000313" key="2">
    <source>
        <dbReference type="Proteomes" id="UP000073434"/>
    </source>
</evidence>
<sequence length="142" mass="16694">MQIHYPTNLELVAGLEPHEQEFWLNELRNLDRLEENYQRKIRYHQISSLDFVVSEDGRETTLQELIPSDSYSGDDNVIKQVEEQLYLEALTELDEKHRIIFKAIFENGLNATKSSQLIGRSDKTAKKYYKEACKQVLKKMQS</sequence>
<proteinExistence type="predicted"/>
<evidence type="ECO:0000313" key="1">
    <source>
        <dbReference type="EMBL" id="CYV02356.1"/>
    </source>
</evidence>